<dbReference type="AlphaFoldDB" id="A0A0G1JKJ1"/>
<dbReference type="EMBL" id="LCJB01000006">
    <property type="protein sequence ID" value="KKT71875.1"/>
    <property type="molecule type" value="Genomic_DNA"/>
</dbReference>
<sequence length="41" mass="4497">MDRILDSYVSRDSPEGQALAAALRRDTDRASAIRFLGGDDD</sequence>
<evidence type="ECO:0000313" key="2">
    <source>
        <dbReference type="Proteomes" id="UP000034154"/>
    </source>
</evidence>
<comment type="caution">
    <text evidence="1">The sequence shown here is derived from an EMBL/GenBank/DDBJ whole genome shotgun (WGS) entry which is preliminary data.</text>
</comment>
<dbReference type="Proteomes" id="UP000034154">
    <property type="component" value="Unassembled WGS sequence"/>
</dbReference>
<gene>
    <name evidence="1" type="ORF">UW63_C0006G0016</name>
</gene>
<reference evidence="1 2" key="1">
    <citation type="journal article" date="2015" name="Nature">
        <title>rRNA introns, odd ribosomes, and small enigmatic genomes across a large radiation of phyla.</title>
        <authorList>
            <person name="Brown C.T."/>
            <person name="Hug L.A."/>
            <person name="Thomas B.C."/>
            <person name="Sharon I."/>
            <person name="Castelle C.J."/>
            <person name="Singh A."/>
            <person name="Wilkins M.J."/>
            <person name="Williams K.H."/>
            <person name="Banfield J.F."/>
        </authorList>
    </citation>
    <scope>NUCLEOTIDE SEQUENCE [LARGE SCALE GENOMIC DNA]</scope>
</reference>
<name>A0A0G1JKJ1_9BACT</name>
<evidence type="ECO:0000313" key="1">
    <source>
        <dbReference type="EMBL" id="KKT71875.1"/>
    </source>
</evidence>
<organism evidence="1 2">
    <name type="scientific">Candidatus Uhrbacteria bacterium GW2011_GWF2_44_350</name>
    <dbReference type="NCBI Taxonomy" id="1619000"/>
    <lineage>
        <taxon>Bacteria</taxon>
        <taxon>Candidatus Uhriibacteriota</taxon>
    </lineage>
</organism>
<proteinExistence type="predicted"/>
<protein>
    <submittedName>
        <fullName evidence="1">Uncharacterized protein</fullName>
    </submittedName>
</protein>
<accession>A0A0G1JKJ1</accession>